<dbReference type="KEGG" id="api:115033543"/>
<keyword evidence="2" id="KW-1185">Reference proteome</keyword>
<name>A0A8R2JME1_ACYPI</name>
<dbReference type="GeneID" id="115033543"/>
<reference evidence="1" key="2">
    <citation type="submission" date="2022-06" db="UniProtKB">
        <authorList>
            <consortium name="EnsemblMetazoa"/>
        </authorList>
    </citation>
    <scope>IDENTIFICATION</scope>
</reference>
<accession>A0A8R2JME1</accession>
<dbReference type="AlphaFoldDB" id="A0A8R2JME1"/>
<evidence type="ECO:0000313" key="2">
    <source>
        <dbReference type="Proteomes" id="UP000007819"/>
    </source>
</evidence>
<protein>
    <submittedName>
        <fullName evidence="1">Uncharacterized protein</fullName>
    </submittedName>
</protein>
<dbReference type="EnsemblMetazoa" id="XM_029486294.1">
    <property type="protein sequence ID" value="XP_029342154.1"/>
    <property type="gene ID" value="LOC115033543"/>
</dbReference>
<evidence type="ECO:0000313" key="1">
    <source>
        <dbReference type="EnsemblMetazoa" id="XP_029342154.1"/>
    </source>
</evidence>
<proteinExistence type="predicted"/>
<sequence length="114" mass="13523">MEAETGFYNLVFILQFKDYEEFTQHVKTRIDAESYNEFNSAEKYSYLAKMYTSIYSEKPDELGNDILKNPRNYCNIKIKEDIQKLEGISEGKPAKNSYFSFNNLLLINMRKYIN</sequence>
<dbReference type="RefSeq" id="XP_029342154.1">
    <property type="nucleotide sequence ID" value="XM_029486294.1"/>
</dbReference>
<dbReference type="Proteomes" id="UP000007819">
    <property type="component" value="Chromosome A1"/>
</dbReference>
<organism evidence="1 2">
    <name type="scientific">Acyrthosiphon pisum</name>
    <name type="common">Pea aphid</name>
    <dbReference type="NCBI Taxonomy" id="7029"/>
    <lineage>
        <taxon>Eukaryota</taxon>
        <taxon>Metazoa</taxon>
        <taxon>Ecdysozoa</taxon>
        <taxon>Arthropoda</taxon>
        <taxon>Hexapoda</taxon>
        <taxon>Insecta</taxon>
        <taxon>Pterygota</taxon>
        <taxon>Neoptera</taxon>
        <taxon>Paraneoptera</taxon>
        <taxon>Hemiptera</taxon>
        <taxon>Sternorrhyncha</taxon>
        <taxon>Aphidomorpha</taxon>
        <taxon>Aphidoidea</taxon>
        <taxon>Aphididae</taxon>
        <taxon>Macrosiphini</taxon>
        <taxon>Acyrthosiphon</taxon>
    </lineage>
</organism>
<reference evidence="2" key="1">
    <citation type="submission" date="2010-06" db="EMBL/GenBank/DDBJ databases">
        <authorList>
            <person name="Jiang H."/>
            <person name="Abraham K."/>
            <person name="Ali S."/>
            <person name="Alsbrooks S.L."/>
            <person name="Anim B.N."/>
            <person name="Anosike U.S."/>
            <person name="Attaway T."/>
            <person name="Bandaranaike D.P."/>
            <person name="Battles P.K."/>
            <person name="Bell S.N."/>
            <person name="Bell A.V."/>
            <person name="Beltran B."/>
            <person name="Bickham C."/>
            <person name="Bustamante Y."/>
            <person name="Caleb T."/>
            <person name="Canada A."/>
            <person name="Cardenas V."/>
            <person name="Carter K."/>
            <person name="Chacko J."/>
            <person name="Chandrabose M.N."/>
            <person name="Chavez D."/>
            <person name="Chavez A."/>
            <person name="Chen L."/>
            <person name="Chu H.-S."/>
            <person name="Claassen K.J."/>
            <person name="Cockrell R."/>
            <person name="Collins M."/>
            <person name="Cooper J.A."/>
            <person name="Cree A."/>
            <person name="Curry S.M."/>
            <person name="Da Y."/>
            <person name="Dao M.D."/>
            <person name="Das B."/>
            <person name="Davila M.-L."/>
            <person name="Davy-Carroll L."/>
            <person name="Denson S."/>
            <person name="Dinh H."/>
            <person name="Ebong V.E."/>
            <person name="Edwards J.R."/>
            <person name="Egan A."/>
            <person name="El-Daye J."/>
            <person name="Escobedo L."/>
            <person name="Fernandez S."/>
            <person name="Fernando P.R."/>
            <person name="Flagg N."/>
            <person name="Forbes L.D."/>
            <person name="Fowler R.G."/>
            <person name="Fu Q."/>
            <person name="Gabisi R.A."/>
            <person name="Ganer J."/>
            <person name="Garbino Pronczuk A."/>
            <person name="Garcia R.M."/>
            <person name="Garner T."/>
            <person name="Garrett T.E."/>
            <person name="Gonzalez D.A."/>
            <person name="Hamid H."/>
            <person name="Hawkins E.S."/>
            <person name="Hirani K."/>
            <person name="Hogues M.E."/>
            <person name="Hollins B."/>
            <person name="Hsiao C.-H."/>
            <person name="Jabil R."/>
            <person name="James M.L."/>
            <person name="Jhangiani S.N."/>
            <person name="Johnson B."/>
            <person name="Johnson Q."/>
            <person name="Joshi V."/>
            <person name="Kalu J.B."/>
            <person name="Kam C."/>
            <person name="Kashfia A."/>
            <person name="Keebler J."/>
            <person name="Kisamo H."/>
            <person name="Kovar C.L."/>
            <person name="Lago L.A."/>
            <person name="Lai C.-Y."/>
            <person name="Laidlaw J."/>
            <person name="Lara F."/>
            <person name="Le T.-K."/>
            <person name="Lee S.L."/>
            <person name="Legall F.H."/>
            <person name="Lemon S.J."/>
            <person name="Lewis L.R."/>
            <person name="Li B."/>
            <person name="Liu Y."/>
            <person name="Liu Y.-S."/>
            <person name="Lopez J."/>
            <person name="Lozado R.J."/>
            <person name="Lu J."/>
            <person name="Madu R.C."/>
            <person name="Maheshwari M."/>
            <person name="Maheshwari R."/>
            <person name="Malloy K."/>
            <person name="Martinez E."/>
            <person name="Mathew T."/>
            <person name="Mercado I.C."/>
            <person name="Mercado C."/>
            <person name="Meyer B."/>
            <person name="Montgomery K."/>
            <person name="Morgan M.B."/>
            <person name="Munidasa M."/>
            <person name="Nazareth L.V."/>
            <person name="Nelson J."/>
            <person name="Ng B.M."/>
            <person name="Nguyen N.B."/>
            <person name="Nguyen P.Q."/>
            <person name="Nguyen T."/>
            <person name="Obregon M."/>
            <person name="Okwuonu G.O."/>
            <person name="Onwere C.G."/>
            <person name="Orozco G."/>
            <person name="Parra A."/>
            <person name="Patel S."/>
            <person name="Patil S."/>
            <person name="Perez A."/>
            <person name="Perez Y."/>
            <person name="Pham C."/>
            <person name="Primus E.L."/>
            <person name="Pu L.-L."/>
            <person name="Puazo M."/>
            <person name="Qin X."/>
            <person name="Quiroz J.B."/>
            <person name="Reese J."/>
            <person name="Richards S."/>
            <person name="Rives C.M."/>
            <person name="Robberts R."/>
            <person name="Ruiz S.J."/>
            <person name="Ruiz M.J."/>
            <person name="Santibanez J."/>
            <person name="Schneider B.W."/>
            <person name="Sisson I."/>
            <person name="Smith M."/>
            <person name="Sodergren E."/>
            <person name="Song X.-Z."/>
            <person name="Song B.B."/>
            <person name="Summersgill H."/>
            <person name="Thelus R."/>
            <person name="Thornton R.D."/>
            <person name="Trejos Z.Y."/>
            <person name="Usmani K."/>
            <person name="Vattathil S."/>
            <person name="Villasana D."/>
            <person name="Walker D.L."/>
            <person name="Wang S."/>
            <person name="Wang K."/>
            <person name="White C.S."/>
            <person name="Williams A.C."/>
            <person name="Williamson J."/>
            <person name="Wilson K."/>
            <person name="Woghiren I.O."/>
            <person name="Woodworth J.R."/>
            <person name="Worley K.C."/>
            <person name="Wright R.A."/>
            <person name="Wu W."/>
            <person name="Young L."/>
            <person name="Zhang L."/>
            <person name="Zhang J."/>
            <person name="Zhu Y."/>
            <person name="Muzny D.M."/>
            <person name="Weinstock G."/>
            <person name="Gibbs R.A."/>
        </authorList>
    </citation>
    <scope>NUCLEOTIDE SEQUENCE [LARGE SCALE GENOMIC DNA]</scope>
    <source>
        <strain evidence="2">LSR1</strain>
    </source>
</reference>